<dbReference type="RefSeq" id="WP_173127220.1">
    <property type="nucleotide sequence ID" value="NZ_JABRWJ010000007.1"/>
</dbReference>
<dbReference type="SUPFAM" id="SSF47413">
    <property type="entry name" value="lambda repressor-like DNA-binding domains"/>
    <property type="match status" value="1"/>
</dbReference>
<dbReference type="SMART" id="SM00354">
    <property type="entry name" value="HTH_LACI"/>
    <property type="match status" value="1"/>
</dbReference>
<dbReference type="GO" id="GO:0003677">
    <property type="term" value="F:DNA binding"/>
    <property type="evidence" value="ECO:0007669"/>
    <property type="project" value="UniProtKB-KW"/>
</dbReference>
<evidence type="ECO:0000259" key="4">
    <source>
        <dbReference type="PROSITE" id="PS50932"/>
    </source>
</evidence>
<evidence type="ECO:0000256" key="2">
    <source>
        <dbReference type="ARBA" id="ARBA00023125"/>
    </source>
</evidence>
<dbReference type="Gene3D" id="1.10.260.40">
    <property type="entry name" value="lambda repressor-like DNA-binding domains"/>
    <property type="match status" value="1"/>
</dbReference>
<evidence type="ECO:0000256" key="1">
    <source>
        <dbReference type="ARBA" id="ARBA00023015"/>
    </source>
</evidence>
<keyword evidence="1" id="KW-0805">Transcription regulation</keyword>
<dbReference type="InterPro" id="IPR000843">
    <property type="entry name" value="HTH_LacI"/>
</dbReference>
<comment type="caution">
    <text evidence="5">The sequence shown here is derived from an EMBL/GenBank/DDBJ whole genome shotgun (WGS) entry which is preliminary data.</text>
</comment>
<dbReference type="PANTHER" id="PTHR30146:SF147">
    <property type="entry name" value="HTH-TYPE TRANSCRIPTIONAL REGULATOR DEGA"/>
    <property type="match status" value="1"/>
</dbReference>
<dbReference type="Proteomes" id="UP000737171">
    <property type="component" value="Unassembled WGS sequence"/>
</dbReference>
<dbReference type="InterPro" id="IPR010982">
    <property type="entry name" value="Lambda_DNA-bd_dom_sf"/>
</dbReference>
<protein>
    <submittedName>
        <fullName evidence="5">LacI family DNA-binding transcriptional regulator</fullName>
    </submittedName>
</protein>
<name>A0ABX2EM30_9BURK</name>
<keyword evidence="2 5" id="KW-0238">DNA-binding</keyword>
<dbReference type="InterPro" id="IPR028082">
    <property type="entry name" value="Peripla_BP_I"/>
</dbReference>
<proteinExistence type="predicted"/>
<reference evidence="5 6" key="1">
    <citation type="submission" date="2020-05" db="EMBL/GenBank/DDBJ databases">
        <title>Aquincola sp. isolate from soil.</title>
        <authorList>
            <person name="Han J."/>
            <person name="Kim D.-U."/>
        </authorList>
    </citation>
    <scope>NUCLEOTIDE SEQUENCE [LARGE SCALE GENOMIC DNA]</scope>
    <source>
        <strain evidence="5 6">S2</strain>
    </source>
</reference>
<dbReference type="PROSITE" id="PS00356">
    <property type="entry name" value="HTH_LACI_1"/>
    <property type="match status" value="1"/>
</dbReference>
<keyword evidence="6" id="KW-1185">Reference proteome</keyword>
<evidence type="ECO:0000313" key="5">
    <source>
        <dbReference type="EMBL" id="NRF69717.1"/>
    </source>
</evidence>
<dbReference type="Gene3D" id="3.40.50.2300">
    <property type="match status" value="2"/>
</dbReference>
<dbReference type="PANTHER" id="PTHR30146">
    <property type="entry name" value="LACI-RELATED TRANSCRIPTIONAL REPRESSOR"/>
    <property type="match status" value="1"/>
</dbReference>
<evidence type="ECO:0000256" key="3">
    <source>
        <dbReference type="ARBA" id="ARBA00023163"/>
    </source>
</evidence>
<organism evidence="5 6">
    <name type="scientific">Pseudaquabacterium terrae</name>
    <dbReference type="NCBI Taxonomy" id="2732868"/>
    <lineage>
        <taxon>Bacteria</taxon>
        <taxon>Pseudomonadati</taxon>
        <taxon>Pseudomonadota</taxon>
        <taxon>Betaproteobacteria</taxon>
        <taxon>Burkholderiales</taxon>
        <taxon>Sphaerotilaceae</taxon>
        <taxon>Pseudaquabacterium</taxon>
    </lineage>
</organism>
<accession>A0ABX2EM30</accession>
<feature type="domain" description="HTH lacI-type" evidence="4">
    <location>
        <begin position="2"/>
        <end position="57"/>
    </location>
</feature>
<keyword evidence="3" id="KW-0804">Transcription</keyword>
<dbReference type="InterPro" id="IPR046335">
    <property type="entry name" value="LacI/GalR-like_sensor"/>
</dbReference>
<dbReference type="EMBL" id="JABRWJ010000007">
    <property type="protein sequence ID" value="NRF69717.1"/>
    <property type="molecule type" value="Genomic_DNA"/>
</dbReference>
<dbReference type="PROSITE" id="PS50932">
    <property type="entry name" value="HTH_LACI_2"/>
    <property type="match status" value="1"/>
</dbReference>
<dbReference type="Pfam" id="PF00356">
    <property type="entry name" value="LacI"/>
    <property type="match status" value="1"/>
</dbReference>
<sequence length="354" mass="37655">MSTIQDVARHARVSVSTVSNVLNGRADRMGRETLARVEAAIALLGFRPNRAARQLKTGQAGMLGLLVPSIANPMYGAVAREIESVAQERHGLRVVLGNTYRDPDKEAGFFQDLLEHGVRGVVVISSLQDERHLERAVDRGLVVVSVDRRASPGSDSRVDHVSVDNAEAARLATECLIGHGHQRLAFVTAAGQTMSRSEKIRGFRAACAAAGLEADAMVVDGHTRSEYGDAEMAELGRAEALRLAALRQRPTGVIAVNDMLAYGLMAGLRDAGLAVPRDVSVIGIDGLFLSALVTPALTTVQLPLPAMAVTIVERLVGRLADAGVPTGEFLFQPTLIERESVAAPRRVGAARARA</sequence>
<gene>
    <name evidence="5" type="ORF">HLB44_22180</name>
</gene>
<dbReference type="SUPFAM" id="SSF53822">
    <property type="entry name" value="Periplasmic binding protein-like I"/>
    <property type="match status" value="1"/>
</dbReference>
<dbReference type="CDD" id="cd01392">
    <property type="entry name" value="HTH_LacI"/>
    <property type="match status" value="1"/>
</dbReference>
<dbReference type="Pfam" id="PF13377">
    <property type="entry name" value="Peripla_BP_3"/>
    <property type="match status" value="1"/>
</dbReference>
<evidence type="ECO:0000313" key="6">
    <source>
        <dbReference type="Proteomes" id="UP000737171"/>
    </source>
</evidence>